<name>A0A8C5QYZ4_9ANUR</name>
<reference evidence="2" key="2">
    <citation type="submission" date="2025-09" db="UniProtKB">
        <authorList>
            <consortium name="Ensembl"/>
        </authorList>
    </citation>
    <scope>IDENTIFICATION</scope>
</reference>
<evidence type="ECO:0000259" key="1">
    <source>
        <dbReference type="PROSITE" id="PS50878"/>
    </source>
</evidence>
<dbReference type="GeneTree" id="ENSGT00940000163630"/>
<evidence type="ECO:0000313" key="2">
    <source>
        <dbReference type="Ensembl" id="ENSLLEP00000045290.1"/>
    </source>
</evidence>
<sequence length="386" mass="43324">MELEHITSNDFAVYQRLLLARQNLTNILNTAIRFQALRSRSFFALHENKPGRLLARILRNRRTTSYIPKIRTETGLLSTAPQDISGTFLKYFTDLYNLETSDTLTPKLEHIDSYLERTITRPLDPTERDSLNAEITADEILAALKTSKNGKSPGPDGLPTEYYKKCTAELLPIIIDLFNAIRAGAPLHPHSLQATITLIPKPGKDHSSCGNYRPISLTDYRLKRFLPQLVDPDQVGFISGREARDATTRVLNAIAYSKRSATPLLLLSTDAEKAFDRVLWPFLFRTLERFGLGEDYLQWIRALYSAPSARVKINGALTQPFSILNGTRQGCPLSPLLFALSLEPFLTSIRQNPLIKGLSGVRTEHKVSAYADDLMFILPDPVQSLA</sequence>
<dbReference type="OrthoDB" id="416119at2759"/>
<dbReference type="Proteomes" id="UP000694569">
    <property type="component" value="Unplaced"/>
</dbReference>
<dbReference type="Ensembl" id="ENSLLET00000047094.1">
    <property type="protein sequence ID" value="ENSLLEP00000045290.1"/>
    <property type="gene ID" value="ENSLLEG00000028737.1"/>
</dbReference>
<dbReference type="PROSITE" id="PS50878">
    <property type="entry name" value="RT_POL"/>
    <property type="match status" value="1"/>
</dbReference>
<dbReference type="SUPFAM" id="SSF56672">
    <property type="entry name" value="DNA/RNA polymerases"/>
    <property type="match status" value="1"/>
</dbReference>
<dbReference type="InterPro" id="IPR043502">
    <property type="entry name" value="DNA/RNA_pol_sf"/>
</dbReference>
<protein>
    <recommendedName>
        <fullName evidence="1">Reverse transcriptase domain-containing protein</fullName>
    </recommendedName>
</protein>
<dbReference type="CDD" id="cd01650">
    <property type="entry name" value="RT_nLTR_like"/>
    <property type="match status" value="1"/>
</dbReference>
<reference evidence="2" key="1">
    <citation type="submission" date="2025-08" db="UniProtKB">
        <authorList>
            <consortium name="Ensembl"/>
        </authorList>
    </citation>
    <scope>IDENTIFICATION</scope>
</reference>
<accession>A0A8C5QYZ4</accession>
<dbReference type="PANTHER" id="PTHR31635">
    <property type="entry name" value="REVERSE TRANSCRIPTASE DOMAIN-CONTAINING PROTEIN-RELATED"/>
    <property type="match status" value="1"/>
</dbReference>
<dbReference type="PANTHER" id="PTHR31635:SF196">
    <property type="entry name" value="REVERSE TRANSCRIPTASE DOMAIN-CONTAINING PROTEIN-RELATED"/>
    <property type="match status" value="1"/>
</dbReference>
<evidence type="ECO:0000313" key="3">
    <source>
        <dbReference type="Proteomes" id="UP000694569"/>
    </source>
</evidence>
<feature type="domain" description="Reverse transcriptase" evidence="1">
    <location>
        <begin position="180"/>
        <end position="386"/>
    </location>
</feature>
<proteinExistence type="predicted"/>
<dbReference type="AlphaFoldDB" id="A0A8C5QYZ4"/>
<dbReference type="Pfam" id="PF00078">
    <property type="entry name" value="RVT_1"/>
    <property type="match status" value="1"/>
</dbReference>
<dbReference type="InterPro" id="IPR000477">
    <property type="entry name" value="RT_dom"/>
</dbReference>
<organism evidence="2 3">
    <name type="scientific">Leptobrachium leishanense</name>
    <name type="common">Leishan spiny toad</name>
    <dbReference type="NCBI Taxonomy" id="445787"/>
    <lineage>
        <taxon>Eukaryota</taxon>
        <taxon>Metazoa</taxon>
        <taxon>Chordata</taxon>
        <taxon>Craniata</taxon>
        <taxon>Vertebrata</taxon>
        <taxon>Euteleostomi</taxon>
        <taxon>Amphibia</taxon>
        <taxon>Batrachia</taxon>
        <taxon>Anura</taxon>
        <taxon>Pelobatoidea</taxon>
        <taxon>Megophryidae</taxon>
        <taxon>Leptobrachium</taxon>
    </lineage>
</organism>
<keyword evidence="3" id="KW-1185">Reference proteome</keyword>